<feature type="domain" description="4Fe-4S ferredoxin-type" evidence="7">
    <location>
        <begin position="351"/>
        <end position="379"/>
    </location>
</feature>
<evidence type="ECO:0000256" key="2">
    <source>
        <dbReference type="ARBA" id="ARBA00013529"/>
    </source>
</evidence>
<dbReference type="InterPro" id="IPR007160">
    <property type="entry name" value="DUF362"/>
</dbReference>
<dbReference type="InterPro" id="IPR050157">
    <property type="entry name" value="PSI_iron-sulfur_center"/>
</dbReference>
<keyword evidence="6" id="KW-0411">Iron-sulfur</keyword>
<dbReference type="Pfam" id="PF13237">
    <property type="entry name" value="Fer4_10"/>
    <property type="match status" value="1"/>
</dbReference>
<dbReference type="SUPFAM" id="SSF54862">
    <property type="entry name" value="4Fe-4S ferredoxins"/>
    <property type="match status" value="1"/>
</dbReference>
<dbReference type="PANTHER" id="PTHR24960">
    <property type="entry name" value="PHOTOSYSTEM I IRON-SULFUR CENTER-RELATED"/>
    <property type="match status" value="1"/>
</dbReference>
<dbReference type="InterPro" id="IPR017900">
    <property type="entry name" value="4Fe4S_Fe_S_CS"/>
</dbReference>
<evidence type="ECO:0000256" key="1">
    <source>
        <dbReference type="ARBA" id="ARBA00003532"/>
    </source>
</evidence>
<gene>
    <name evidence="8" type="ORF">H9X81_04030</name>
</gene>
<evidence type="ECO:0000259" key="7">
    <source>
        <dbReference type="PROSITE" id="PS51379"/>
    </source>
</evidence>
<dbReference type="InterPro" id="IPR017896">
    <property type="entry name" value="4Fe4S_Fe-S-bd"/>
</dbReference>
<reference evidence="8 9" key="1">
    <citation type="journal article" date="2021" name="Sci. Rep.">
        <title>The distribution of antibiotic resistance genes in chicken gut microbiota commensals.</title>
        <authorList>
            <person name="Juricova H."/>
            <person name="Matiasovicova J."/>
            <person name="Kubasova T."/>
            <person name="Cejkova D."/>
            <person name="Rychlik I."/>
        </authorList>
    </citation>
    <scope>NUCLEOTIDE SEQUENCE [LARGE SCALE GENOMIC DNA]</scope>
    <source>
        <strain evidence="8 9">An564</strain>
    </source>
</reference>
<evidence type="ECO:0000256" key="5">
    <source>
        <dbReference type="ARBA" id="ARBA00023004"/>
    </source>
</evidence>
<keyword evidence="5" id="KW-0408">Iron</keyword>
<dbReference type="Gene3D" id="3.30.70.20">
    <property type="match status" value="1"/>
</dbReference>
<keyword evidence="4" id="KW-0479">Metal-binding</keyword>
<name>A0ABS2GKF4_9FIRM</name>
<dbReference type="Proteomes" id="UP000724149">
    <property type="component" value="Unassembled WGS sequence"/>
</dbReference>
<comment type="function">
    <text evidence="1">Ferredoxins are iron-sulfur proteins that transfer electrons in a wide variety of metabolic reactions.</text>
</comment>
<dbReference type="Pfam" id="PF04015">
    <property type="entry name" value="DUF362"/>
    <property type="match status" value="1"/>
</dbReference>
<dbReference type="PROSITE" id="PS00198">
    <property type="entry name" value="4FE4S_FER_1"/>
    <property type="match status" value="2"/>
</dbReference>
<organism evidence="8 9">
    <name type="scientific">Hydrogenoanaerobacterium saccharovorans</name>
    <dbReference type="NCBI Taxonomy" id="474960"/>
    <lineage>
        <taxon>Bacteria</taxon>
        <taxon>Bacillati</taxon>
        <taxon>Bacillota</taxon>
        <taxon>Clostridia</taxon>
        <taxon>Eubacteriales</taxon>
        <taxon>Oscillospiraceae</taxon>
        <taxon>Hydrogenoanaerobacterium</taxon>
    </lineage>
</organism>
<comment type="caution">
    <text evidence="8">The sequence shown here is derived from an EMBL/GenBank/DDBJ whole genome shotgun (WGS) entry which is preliminary data.</text>
</comment>
<dbReference type="EMBL" id="JACSNR010000003">
    <property type="protein sequence ID" value="MBM6922862.1"/>
    <property type="molecule type" value="Genomic_DNA"/>
</dbReference>
<feature type="domain" description="4Fe-4S ferredoxin-type" evidence="7">
    <location>
        <begin position="321"/>
        <end position="350"/>
    </location>
</feature>
<evidence type="ECO:0000313" key="9">
    <source>
        <dbReference type="Proteomes" id="UP000724149"/>
    </source>
</evidence>
<evidence type="ECO:0000256" key="3">
    <source>
        <dbReference type="ARBA" id="ARBA00022485"/>
    </source>
</evidence>
<proteinExistence type="predicted"/>
<sequence>MTVSEYPIAFAGAEAYTPEIIFPALTRAVEASGFTREMVAGRRVLLKPNLLMKRRPEEATTTHPLVVEAAARLLLDWGASEVIIADSPGGPYTRPLLHSIYETCGMTAAARQSGARLNEDTGFTTLRREENRLVREFSIINPVMEADLVVSVCKLKTHSMTTLSGGVKNLFGCIPGLQKPELHLRFPEKTDFGEMLVDLALTVKPALTIVDAVVGMEGDGPSGGSPRKLGFLAACQNPFLLDLALCRIIGVTPESVPTIAASQRRGLCPEDADALSLAGEVQFARPVPGFVPPHAKSVDFLSHTPRLLRPAVSRLWDHLTPRPVIRRKDCVGCGRCAESCPAHTITIVSGKAQIRYDRCIHCYCCHEMCPVRAIDIRRTRFFDL</sequence>
<accession>A0ABS2GKF4</accession>
<evidence type="ECO:0000256" key="4">
    <source>
        <dbReference type="ARBA" id="ARBA00022723"/>
    </source>
</evidence>
<dbReference type="RefSeq" id="WP_204720038.1">
    <property type="nucleotide sequence ID" value="NZ_JACSNR010000003.1"/>
</dbReference>
<evidence type="ECO:0000256" key="6">
    <source>
        <dbReference type="ARBA" id="ARBA00023014"/>
    </source>
</evidence>
<evidence type="ECO:0000313" key="8">
    <source>
        <dbReference type="EMBL" id="MBM6922862.1"/>
    </source>
</evidence>
<protein>
    <recommendedName>
        <fullName evidence="2">Ferredoxin</fullName>
    </recommendedName>
</protein>
<dbReference type="PROSITE" id="PS51379">
    <property type="entry name" value="4FE4S_FER_2"/>
    <property type="match status" value="2"/>
</dbReference>
<keyword evidence="9" id="KW-1185">Reference proteome</keyword>
<keyword evidence="3" id="KW-0004">4Fe-4S</keyword>